<dbReference type="Proteomes" id="UP001497535">
    <property type="component" value="Unassembled WGS sequence"/>
</dbReference>
<keyword evidence="2" id="KW-1185">Reference proteome</keyword>
<organism evidence="1 2">
    <name type="scientific">Meloidogyne enterolobii</name>
    <name type="common">Root-knot nematode worm</name>
    <name type="synonym">Meloidogyne mayaguensis</name>
    <dbReference type="NCBI Taxonomy" id="390850"/>
    <lineage>
        <taxon>Eukaryota</taxon>
        <taxon>Metazoa</taxon>
        <taxon>Ecdysozoa</taxon>
        <taxon>Nematoda</taxon>
        <taxon>Chromadorea</taxon>
        <taxon>Rhabditida</taxon>
        <taxon>Tylenchina</taxon>
        <taxon>Tylenchomorpha</taxon>
        <taxon>Tylenchoidea</taxon>
        <taxon>Meloidogynidae</taxon>
        <taxon>Meloidogyninae</taxon>
        <taxon>Meloidogyne</taxon>
    </lineage>
</organism>
<protein>
    <submittedName>
        <fullName evidence="1">Uncharacterized protein</fullName>
    </submittedName>
</protein>
<sequence>MGNFSSIGSPMISSLIGSLLSRSIFSICLFSSILVSFFGEQFILSFFLSFSAFSPE</sequence>
<proteinExistence type="predicted"/>
<reference evidence="1" key="1">
    <citation type="submission" date="2023-11" db="EMBL/GenBank/DDBJ databases">
        <authorList>
            <person name="Poullet M."/>
        </authorList>
    </citation>
    <scope>NUCLEOTIDE SEQUENCE</scope>
    <source>
        <strain evidence="1">E1834</strain>
    </source>
</reference>
<evidence type="ECO:0000313" key="1">
    <source>
        <dbReference type="EMBL" id="CAK5077092.1"/>
    </source>
</evidence>
<accession>A0ACB0ZFD6</accession>
<comment type="caution">
    <text evidence="1">The sequence shown here is derived from an EMBL/GenBank/DDBJ whole genome shotgun (WGS) entry which is preliminary data.</text>
</comment>
<evidence type="ECO:0000313" key="2">
    <source>
        <dbReference type="Proteomes" id="UP001497535"/>
    </source>
</evidence>
<name>A0ACB0ZFD6_MELEN</name>
<dbReference type="EMBL" id="CAVMJV010000031">
    <property type="protein sequence ID" value="CAK5077092.1"/>
    <property type="molecule type" value="Genomic_DNA"/>
</dbReference>
<gene>
    <name evidence="1" type="ORF">MENTE1834_LOCUS23985</name>
</gene>